<dbReference type="Gene3D" id="3.20.20.150">
    <property type="entry name" value="Divalent-metal-dependent TIM barrel enzymes"/>
    <property type="match status" value="1"/>
</dbReference>
<reference evidence="2" key="1">
    <citation type="submission" date="2018-05" db="EMBL/GenBank/DDBJ databases">
        <authorList>
            <person name="Lanie J.A."/>
            <person name="Ng W.-L."/>
            <person name="Kazmierczak K.M."/>
            <person name="Andrzejewski T.M."/>
            <person name="Davidsen T.M."/>
            <person name="Wayne K.J."/>
            <person name="Tettelin H."/>
            <person name="Glass J.I."/>
            <person name="Rusch D."/>
            <person name="Podicherti R."/>
            <person name="Tsui H.-C.T."/>
            <person name="Winkler M.E."/>
        </authorList>
    </citation>
    <scope>NUCLEOTIDE SEQUENCE</scope>
</reference>
<evidence type="ECO:0000313" key="2">
    <source>
        <dbReference type="EMBL" id="SVA36555.1"/>
    </source>
</evidence>
<protein>
    <recommendedName>
        <fullName evidence="1">Xylose isomerase-like TIM barrel domain-containing protein</fullName>
    </recommendedName>
</protein>
<sequence length="343" mass="39112">MEIGLVTDVFADKDLDGLLKTCTDLRLKQLEFSCGNYTGGKFFNVDKMLNDGKHRDEIITKIKDHNFKISALSCHGNPIAPGPYGKQHDEITRKTIKLASVLKIDKIICLSGCAGGPGDSNPNWIVTAWPPERGKILEWQWNEVLVPYWKDVANYAENLGVKICFELHGGDMVYNVPTTHRIRDQASKNIGANFDPSHLIWMGGDPVQMVKNLGEAVFYVHIKDVKIDPVQKSLNTLLDTTWFADVNGRSWNFCIPGHGHDERWWSEFLLALRSIGYEDVLSIEHEDCSLGRKEGMRLTIEFLERILINETVDYEWSKEKINQLLELWKKGIPEEEVSKIDKQ</sequence>
<proteinExistence type="predicted"/>
<accession>A0A381V839</accession>
<evidence type="ECO:0000259" key="1">
    <source>
        <dbReference type="Pfam" id="PF01261"/>
    </source>
</evidence>
<dbReference type="EMBL" id="UINC01008110">
    <property type="protein sequence ID" value="SVA36555.1"/>
    <property type="molecule type" value="Genomic_DNA"/>
</dbReference>
<dbReference type="Pfam" id="PF01261">
    <property type="entry name" value="AP_endonuc_2"/>
    <property type="match status" value="1"/>
</dbReference>
<dbReference type="SUPFAM" id="SSF51658">
    <property type="entry name" value="Xylose isomerase-like"/>
    <property type="match status" value="1"/>
</dbReference>
<dbReference type="InterPro" id="IPR050312">
    <property type="entry name" value="IolE/XylAMocC-like"/>
</dbReference>
<dbReference type="PANTHER" id="PTHR12110:SF21">
    <property type="entry name" value="XYLOSE ISOMERASE-LIKE TIM BARREL DOMAIN-CONTAINING PROTEIN"/>
    <property type="match status" value="1"/>
</dbReference>
<organism evidence="2">
    <name type="scientific">marine metagenome</name>
    <dbReference type="NCBI Taxonomy" id="408172"/>
    <lineage>
        <taxon>unclassified sequences</taxon>
        <taxon>metagenomes</taxon>
        <taxon>ecological metagenomes</taxon>
    </lineage>
</organism>
<dbReference type="InterPro" id="IPR013022">
    <property type="entry name" value="Xyl_isomerase-like_TIM-brl"/>
</dbReference>
<gene>
    <name evidence="2" type="ORF">METZ01_LOCUS89409</name>
</gene>
<name>A0A381V839_9ZZZZ</name>
<dbReference type="PANTHER" id="PTHR12110">
    <property type="entry name" value="HYDROXYPYRUVATE ISOMERASE"/>
    <property type="match status" value="1"/>
</dbReference>
<dbReference type="InterPro" id="IPR036237">
    <property type="entry name" value="Xyl_isomerase-like_sf"/>
</dbReference>
<feature type="domain" description="Xylose isomerase-like TIM barrel" evidence="1">
    <location>
        <begin position="54"/>
        <end position="305"/>
    </location>
</feature>
<dbReference type="AlphaFoldDB" id="A0A381V839"/>